<sequence>MTAIDFTIERLVLKAGNVLKNIRIGDLEKSRLTPAQSETILFYADNGGKSIKDLAIHLKVSHQAARKLVDKLKDKTILESVISKKDRRSTSISLTSYGQEICTTLKQRGTTVGETILSDYSDDEKKLLLEFLRRIEKILMIVSS</sequence>
<dbReference type="InterPro" id="IPR039422">
    <property type="entry name" value="MarR/SlyA-like"/>
</dbReference>
<feature type="domain" description="HTH marR-type" evidence="1">
    <location>
        <begin position="1"/>
        <end position="137"/>
    </location>
</feature>
<dbReference type="PANTHER" id="PTHR33164">
    <property type="entry name" value="TRANSCRIPTIONAL REGULATOR, MARR FAMILY"/>
    <property type="match status" value="1"/>
</dbReference>
<dbReference type="Pfam" id="PF12802">
    <property type="entry name" value="MarR_2"/>
    <property type="match status" value="1"/>
</dbReference>
<dbReference type="Gene3D" id="1.10.10.10">
    <property type="entry name" value="Winged helix-like DNA-binding domain superfamily/Winged helix DNA-binding domain"/>
    <property type="match status" value="1"/>
</dbReference>
<organism evidence="2 3">
    <name type="scientific">Streptococcus gallolyticus</name>
    <dbReference type="NCBI Taxonomy" id="315405"/>
    <lineage>
        <taxon>Bacteria</taxon>
        <taxon>Bacillati</taxon>
        <taxon>Bacillota</taxon>
        <taxon>Bacilli</taxon>
        <taxon>Lactobacillales</taxon>
        <taxon>Streptococcaceae</taxon>
        <taxon>Streptococcus</taxon>
    </lineage>
</organism>
<protein>
    <submittedName>
        <fullName evidence="2">MarR family transcriptional regulator</fullName>
    </submittedName>
</protein>
<dbReference type="GO" id="GO:0003700">
    <property type="term" value="F:DNA-binding transcription factor activity"/>
    <property type="evidence" value="ECO:0007669"/>
    <property type="project" value="InterPro"/>
</dbReference>
<reference evidence="2 3" key="1">
    <citation type="submission" date="2018-06" db="EMBL/GenBank/DDBJ databases">
        <authorList>
            <consortium name="Pathogen Informatics"/>
            <person name="Doyle S."/>
        </authorList>
    </citation>
    <scope>NUCLEOTIDE SEQUENCE [LARGE SCALE GENOMIC DNA]</scope>
    <source>
        <strain evidence="2 3">NCTC13767</strain>
    </source>
</reference>
<proteinExistence type="predicted"/>
<gene>
    <name evidence="2" type="ORF">NCTC13767_02063</name>
</gene>
<dbReference type="GO" id="GO:0006950">
    <property type="term" value="P:response to stress"/>
    <property type="evidence" value="ECO:0007669"/>
    <property type="project" value="TreeGrafter"/>
</dbReference>
<dbReference type="SMART" id="SM00347">
    <property type="entry name" value="HTH_MARR"/>
    <property type="match status" value="1"/>
</dbReference>
<dbReference type="PRINTS" id="PR00598">
    <property type="entry name" value="HTHMARR"/>
</dbReference>
<accession>A0A380K984</accession>
<dbReference type="InterPro" id="IPR036390">
    <property type="entry name" value="WH_DNA-bd_sf"/>
</dbReference>
<dbReference type="InterPro" id="IPR036388">
    <property type="entry name" value="WH-like_DNA-bd_sf"/>
</dbReference>
<name>A0A380K984_9STRE</name>
<evidence type="ECO:0000313" key="3">
    <source>
        <dbReference type="Proteomes" id="UP000254510"/>
    </source>
</evidence>
<dbReference type="Proteomes" id="UP000254510">
    <property type="component" value="Unassembled WGS sequence"/>
</dbReference>
<evidence type="ECO:0000259" key="1">
    <source>
        <dbReference type="PROSITE" id="PS50995"/>
    </source>
</evidence>
<dbReference type="PROSITE" id="PS50995">
    <property type="entry name" value="HTH_MARR_2"/>
    <property type="match status" value="1"/>
</dbReference>
<dbReference type="InterPro" id="IPR000835">
    <property type="entry name" value="HTH_MarR-typ"/>
</dbReference>
<dbReference type="PANTHER" id="PTHR33164:SF43">
    <property type="entry name" value="HTH-TYPE TRANSCRIPTIONAL REPRESSOR YETL"/>
    <property type="match status" value="1"/>
</dbReference>
<dbReference type="SUPFAM" id="SSF46785">
    <property type="entry name" value="Winged helix' DNA-binding domain"/>
    <property type="match status" value="1"/>
</dbReference>
<evidence type="ECO:0000313" key="2">
    <source>
        <dbReference type="EMBL" id="SUN60817.1"/>
    </source>
</evidence>
<dbReference type="AlphaFoldDB" id="A0A380K984"/>
<dbReference type="EMBL" id="UHFM01000006">
    <property type="protein sequence ID" value="SUN60817.1"/>
    <property type="molecule type" value="Genomic_DNA"/>
</dbReference>